<dbReference type="Proteomes" id="UP000069632">
    <property type="component" value="Unassembled WGS sequence"/>
</dbReference>
<evidence type="ECO:0000313" key="4">
    <source>
        <dbReference type="Proteomes" id="UP000069632"/>
    </source>
</evidence>
<keyword evidence="4" id="KW-1185">Reference proteome</keyword>
<protein>
    <recommendedName>
        <fullName evidence="5">YHYH domain-containing protein</fullName>
    </recommendedName>
</protein>
<organism evidence="3 4">
    <name type="scientific">Campylobacter geochelonis</name>
    <dbReference type="NCBI Taxonomy" id="1780362"/>
    <lineage>
        <taxon>Bacteria</taxon>
        <taxon>Pseudomonadati</taxon>
        <taxon>Campylobacterota</taxon>
        <taxon>Epsilonproteobacteria</taxon>
        <taxon>Campylobacterales</taxon>
        <taxon>Campylobacteraceae</taxon>
        <taxon>Campylobacter</taxon>
    </lineage>
</organism>
<keyword evidence="2" id="KW-0732">Signal</keyword>
<evidence type="ECO:0000256" key="1">
    <source>
        <dbReference type="SAM" id="MobiDB-lite"/>
    </source>
</evidence>
<evidence type="ECO:0008006" key="5">
    <source>
        <dbReference type="Google" id="ProtNLM"/>
    </source>
</evidence>
<dbReference type="EMBL" id="FIZP01000004">
    <property type="protein sequence ID" value="CZE47717.1"/>
    <property type="molecule type" value="Genomic_DNA"/>
</dbReference>
<accession>A0A128EGL4</accession>
<feature type="chain" id="PRO_5007281486" description="YHYH domain-containing protein" evidence="2">
    <location>
        <begin position="21"/>
        <end position="42"/>
    </location>
</feature>
<dbReference type="RefSeq" id="WP_106380113.1">
    <property type="nucleotide sequence ID" value="NZ_CP053844.1"/>
</dbReference>
<dbReference type="InterPro" id="IPR047773">
    <property type="entry name" value="YHYH_dom_bact"/>
</dbReference>
<proteinExistence type="predicted"/>
<dbReference type="OrthoDB" id="5366081at2"/>
<feature type="region of interest" description="Disordered" evidence="1">
    <location>
        <begin position="22"/>
        <end position="42"/>
    </location>
</feature>
<name>A0A128EGL4_9BACT</name>
<dbReference type="AlphaFoldDB" id="A0A128EGL4"/>
<sequence>MKKIFIVLTLLFSFATLAIAHSGGTDRNGCHTDSKTGSYHCH</sequence>
<evidence type="ECO:0000313" key="3">
    <source>
        <dbReference type="EMBL" id="CZE47717.1"/>
    </source>
</evidence>
<dbReference type="NCBIfam" id="NF033223">
    <property type="entry name" value="YHYH_alt"/>
    <property type="match status" value="1"/>
</dbReference>
<reference evidence="3 4" key="1">
    <citation type="submission" date="2016-02" db="EMBL/GenBank/DDBJ databases">
        <authorList>
            <consortium name="Pathogen Informatics"/>
        </authorList>
    </citation>
    <scope>NUCLEOTIDE SEQUENCE [LARGE SCALE GENOMIC DNA]</scope>
    <source>
        <strain evidence="3 4">RC20</strain>
    </source>
</reference>
<evidence type="ECO:0000256" key="2">
    <source>
        <dbReference type="SAM" id="SignalP"/>
    </source>
</evidence>
<gene>
    <name evidence="3" type="ORF">ERS672216_01027</name>
</gene>
<feature type="signal peptide" evidence="2">
    <location>
        <begin position="1"/>
        <end position="20"/>
    </location>
</feature>